<evidence type="ECO:0000256" key="1">
    <source>
        <dbReference type="SAM" id="SignalP"/>
    </source>
</evidence>
<dbReference type="Proteomes" id="UP001302274">
    <property type="component" value="Unassembled WGS sequence"/>
</dbReference>
<feature type="chain" id="PRO_5045686808" evidence="1">
    <location>
        <begin position="20"/>
        <end position="170"/>
    </location>
</feature>
<proteinExistence type="predicted"/>
<accession>A0ABU5VSZ7</accession>
<evidence type="ECO:0000313" key="3">
    <source>
        <dbReference type="Proteomes" id="UP001302274"/>
    </source>
</evidence>
<sequence length="170" mass="19306">MKKLITLLFSIFIINQALAADIANYHILKGKLHSGGIAKVEITENSPERFVAKMNYEIYKKILVPIPDDALKGENVIALPPEFRDERGYMELEAKGTMEIEKARLQFIKRVKWQNYKDAYQIVIFPKNGKSKIEVTYHPTVPAAGWGRVVVTFISNAPILNGYQAIIELD</sequence>
<reference evidence="2 3" key="1">
    <citation type="submission" date="2023-11" db="EMBL/GenBank/DDBJ databases">
        <title>A Novel Polar Bacteriovorax (B. antarcticus) Isolated from the Biocrust in Antarctica.</title>
        <authorList>
            <person name="Mun W."/>
            <person name="Choi S.Y."/>
            <person name="Mitchell R.J."/>
        </authorList>
    </citation>
    <scope>NUCLEOTIDE SEQUENCE [LARGE SCALE GENOMIC DNA]</scope>
    <source>
        <strain evidence="2 3">PP10</strain>
    </source>
</reference>
<dbReference type="EMBL" id="JAYGJQ010000001">
    <property type="protein sequence ID" value="MEA9356182.1"/>
    <property type="molecule type" value="Genomic_DNA"/>
</dbReference>
<protein>
    <submittedName>
        <fullName evidence="2">Uncharacterized protein</fullName>
    </submittedName>
</protein>
<feature type="signal peptide" evidence="1">
    <location>
        <begin position="1"/>
        <end position="19"/>
    </location>
</feature>
<keyword evidence="3" id="KW-1185">Reference proteome</keyword>
<keyword evidence="1" id="KW-0732">Signal</keyword>
<organism evidence="2 3">
    <name type="scientific">Bacteriovorax antarcticus</name>
    <dbReference type="NCBI Taxonomy" id="3088717"/>
    <lineage>
        <taxon>Bacteria</taxon>
        <taxon>Pseudomonadati</taxon>
        <taxon>Bdellovibrionota</taxon>
        <taxon>Bacteriovoracia</taxon>
        <taxon>Bacteriovoracales</taxon>
        <taxon>Bacteriovoracaceae</taxon>
        <taxon>Bacteriovorax</taxon>
    </lineage>
</organism>
<dbReference type="RefSeq" id="WP_323575861.1">
    <property type="nucleotide sequence ID" value="NZ_JAYGJQ010000001.1"/>
</dbReference>
<evidence type="ECO:0000313" key="2">
    <source>
        <dbReference type="EMBL" id="MEA9356182.1"/>
    </source>
</evidence>
<comment type="caution">
    <text evidence="2">The sequence shown here is derived from an EMBL/GenBank/DDBJ whole genome shotgun (WGS) entry which is preliminary data.</text>
</comment>
<gene>
    <name evidence="2" type="ORF">SHI21_08215</name>
</gene>
<name>A0ABU5VSZ7_9BACT</name>